<dbReference type="Proteomes" id="UP001151760">
    <property type="component" value="Unassembled WGS sequence"/>
</dbReference>
<evidence type="ECO:0000313" key="2">
    <source>
        <dbReference type="Proteomes" id="UP001151760"/>
    </source>
</evidence>
<protein>
    <submittedName>
        <fullName evidence="1">Uncharacterized protein</fullName>
    </submittedName>
</protein>
<organism evidence="1 2">
    <name type="scientific">Tanacetum coccineum</name>
    <dbReference type="NCBI Taxonomy" id="301880"/>
    <lineage>
        <taxon>Eukaryota</taxon>
        <taxon>Viridiplantae</taxon>
        <taxon>Streptophyta</taxon>
        <taxon>Embryophyta</taxon>
        <taxon>Tracheophyta</taxon>
        <taxon>Spermatophyta</taxon>
        <taxon>Magnoliopsida</taxon>
        <taxon>eudicotyledons</taxon>
        <taxon>Gunneridae</taxon>
        <taxon>Pentapetalae</taxon>
        <taxon>asterids</taxon>
        <taxon>campanulids</taxon>
        <taxon>Asterales</taxon>
        <taxon>Asteraceae</taxon>
        <taxon>Asteroideae</taxon>
        <taxon>Anthemideae</taxon>
        <taxon>Anthemidinae</taxon>
        <taxon>Tanacetum</taxon>
    </lineage>
</organism>
<proteinExistence type="predicted"/>
<feature type="non-terminal residue" evidence="1">
    <location>
        <position position="1"/>
    </location>
</feature>
<dbReference type="EMBL" id="BQNB010011414">
    <property type="protein sequence ID" value="GJS90265.1"/>
    <property type="molecule type" value="Genomic_DNA"/>
</dbReference>
<name>A0ABQ4ZMP3_9ASTR</name>
<reference evidence="1" key="2">
    <citation type="submission" date="2022-01" db="EMBL/GenBank/DDBJ databases">
        <authorList>
            <person name="Yamashiro T."/>
            <person name="Shiraishi A."/>
            <person name="Satake H."/>
            <person name="Nakayama K."/>
        </authorList>
    </citation>
    <scope>NUCLEOTIDE SEQUENCE</scope>
</reference>
<keyword evidence="2" id="KW-1185">Reference proteome</keyword>
<gene>
    <name evidence="1" type="ORF">Tco_0772901</name>
</gene>
<accession>A0ABQ4ZMP3</accession>
<sequence>IDEEPMFGLIYDNEKTEKRFMATEDIKNFSTCTLERVSSRIRHKLGDNNFDKIELKLTHEEPTLPLLAVSGSYGDLTRDGSVDGSLSGVLNLELQNPFSPTKVTGGGSDRRYHAYVAADRDTTVSRRHLLLHNSGGRRAQNANAYKGVAWNTNLQAMTSMRVVPSR</sequence>
<evidence type="ECO:0000313" key="1">
    <source>
        <dbReference type="EMBL" id="GJS90265.1"/>
    </source>
</evidence>
<comment type="caution">
    <text evidence="1">The sequence shown here is derived from an EMBL/GenBank/DDBJ whole genome shotgun (WGS) entry which is preliminary data.</text>
</comment>
<reference evidence="1" key="1">
    <citation type="journal article" date="2022" name="Int. J. Mol. Sci.">
        <title>Draft Genome of Tanacetum Coccineum: Genomic Comparison of Closely Related Tanacetum-Family Plants.</title>
        <authorList>
            <person name="Yamashiro T."/>
            <person name="Shiraishi A."/>
            <person name="Nakayama K."/>
            <person name="Satake H."/>
        </authorList>
    </citation>
    <scope>NUCLEOTIDE SEQUENCE</scope>
</reference>